<dbReference type="SUPFAM" id="SSF51395">
    <property type="entry name" value="FMN-linked oxidoreductases"/>
    <property type="match status" value="1"/>
</dbReference>
<dbReference type="PANTHER" id="PTHR22893:SF91">
    <property type="entry name" value="NADPH DEHYDROGENASE 2-RELATED"/>
    <property type="match status" value="1"/>
</dbReference>
<dbReference type="Gene3D" id="3.20.20.70">
    <property type="entry name" value="Aldolase class I"/>
    <property type="match status" value="1"/>
</dbReference>
<sequence length="443" mass="49655">MPDDELALFRARVHEKVSKPRRYLLVPQFISNSMTSSNSQLFQPIKVGDIKLNHRVVLAPLTRFRASADHVPLPLVKEYYSQRASEPGTLLITEGTAIHPRAGGYTHIPGIWSDAQVVAWKEIVDAIHAKGSYVYLQLWALGRAAEPAQFHAEDSSYPYVSASDLPMSDRPMAPRPLTVEEIKDYVQYYADAAKNAVHKAGFDGVEVHGANGYLIEQFLKESSNRRTDQYGGSPENQARFALEVVDAVVKAVGPRKTGLRLSPWNTWQETGVKDPIPTYTYLVSELKKAHPTLAYIHVIDPRIDNAVEIEDVGDRSNEFIREIWTNGPGGNDTEDGRRLISAGNFDLASGTQLADTTGDLIAYGRRFIANPDLPYRLKDNIPLTPYDRSTFYIPGSLDSKGYIRLPVRSKKLSSNRQTFHEDLEERVAKLDTWIRLGPLTVLR</sequence>
<dbReference type="Pfam" id="PF00724">
    <property type="entry name" value="Oxidored_FMN"/>
    <property type="match status" value="1"/>
</dbReference>
<comment type="caution">
    <text evidence="2">The sequence shown here is derived from an EMBL/GenBank/DDBJ whole genome shotgun (WGS) entry which is preliminary data.</text>
</comment>
<dbReference type="CDD" id="cd02933">
    <property type="entry name" value="OYE_like_FMN"/>
    <property type="match status" value="1"/>
</dbReference>
<evidence type="ECO:0000259" key="1">
    <source>
        <dbReference type="Pfam" id="PF00724"/>
    </source>
</evidence>
<dbReference type="InterPro" id="IPR045247">
    <property type="entry name" value="Oye-like"/>
</dbReference>
<dbReference type="EMBL" id="JBBXMP010000039">
    <property type="protein sequence ID" value="KAL0066109.1"/>
    <property type="molecule type" value="Genomic_DNA"/>
</dbReference>
<keyword evidence="3" id="KW-1185">Reference proteome</keyword>
<dbReference type="InterPro" id="IPR013785">
    <property type="entry name" value="Aldolase_TIM"/>
</dbReference>
<gene>
    <name evidence="2" type="ORF">AAF712_006941</name>
</gene>
<dbReference type="PANTHER" id="PTHR22893">
    <property type="entry name" value="NADH OXIDOREDUCTASE-RELATED"/>
    <property type="match status" value="1"/>
</dbReference>
<dbReference type="InterPro" id="IPR001155">
    <property type="entry name" value="OxRdtase_FMN_N"/>
</dbReference>
<name>A0ABR2ZY74_9AGAR</name>
<accession>A0ABR2ZY74</accession>
<evidence type="ECO:0000313" key="3">
    <source>
        <dbReference type="Proteomes" id="UP001437256"/>
    </source>
</evidence>
<dbReference type="Proteomes" id="UP001437256">
    <property type="component" value="Unassembled WGS sequence"/>
</dbReference>
<reference evidence="2 3" key="1">
    <citation type="submission" date="2024-05" db="EMBL/GenBank/DDBJ databases">
        <title>A draft genome resource for the thread blight pathogen Marasmius tenuissimus strain MS-2.</title>
        <authorList>
            <person name="Yulfo-Soto G.E."/>
            <person name="Baruah I.K."/>
            <person name="Amoako-Attah I."/>
            <person name="Bukari Y."/>
            <person name="Meinhardt L.W."/>
            <person name="Bailey B.A."/>
            <person name="Cohen S.P."/>
        </authorList>
    </citation>
    <scope>NUCLEOTIDE SEQUENCE [LARGE SCALE GENOMIC DNA]</scope>
    <source>
        <strain evidence="2 3">MS-2</strain>
    </source>
</reference>
<evidence type="ECO:0000313" key="2">
    <source>
        <dbReference type="EMBL" id="KAL0066109.1"/>
    </source>
</evidence>
<organism evidence="2 3">
    <name type="scientific">Marasmius tenuissimus</name>
    <dbReference type="NCBI Taxonomy" id="585030"/>
    <lineage>
        <taxon>Eukaryota</taxon>
        <taxon>Fungi</taxon>
        <taxon>Dikarya</taxon>
        <taxon>Basidiomycota</taxon>
        <taxon>Agaricomycotina</taxon>
        <taxon>Agaricomycetes</taxon>
        <taxon>Agaricomycetidae</taxon>
        <taxon>Agaricales</taxon>
        <taxon>Marasmiineae</taxon>
        <taxon>Marasmiaceae</taxon>
        <taxon>Marasmius</taxon>
    </lineage>
</organism>
<proteinExistence type="predicted"/>
<feature type="domain" description="NADH:flavin oxidoreductase/NADH oxidase N-terminal" evidence="1">
    <location>
        <begin position="40"/>
        <end position="383"/>
    </location>
</feature>
<protein>
    <recommendedName>
        <fullName evidence="1">NADH:flavin oxidoreductase/NADH oxidase N-terminal domain-containing protein</fullName>
    </recommendedName>
</protein>